<proteinExistence type="predicted"/>
<feature type="compositionally biased region" description="Polar residues" evidence="11">
    <location>
        <begin position="355"/>
        <end position="368"/>
    </location>
</feature>
<evidence type="ECO:0000256" key="10">
    <source>
        <dbReference type="ARBA" id="ARBA00040216"/>
    </source>
</evidence>
<dbReference type="HOGENOM" id="CLU_041875_0_0_1"/>
<organism evidence="13 14">
    <name type="scientific">Takifugu rubripes</name>
    <name type="common">Japanese pufferfish</name>
    <name type="synonym">Fugu rubripes</name>
    <dbReference type="NCBI Taxonomy" id="31033"/>
    <lineage>
        <taxon>Eukaryota</taxon>
        <taxon>Metazoa</taxon>
        <taxon>Chordata</taxon>
        <taxon>Craniata</taxon>
        <taxon>Vertebrata</taxon>
        <taxon>Euteleostomi</taxon>
        <taxon>Actinopterygii</taxon>
        <taxon>Neopterygii</taxon>
        <taxon>Teleostei</taxon>
        <taxon>Neoteleostei</taxon>
        <taxon>Acanthomorphata</taxon>
        <taxon>Eupercaria</taxon>
        <taxon>Tetraodontiformes</taxon>
        <taxon>Tetradontoidea</taxon>
        <taxon>Tetraodontidae</taxon>
        <taxon>Takifugu</taxon>
    </lineage>
</organism>
<evidence type="ECO:0000256" key="2">
    <source>
        <dbReference type="ARBA" id="ARBA00022723"/>
    </source>
</evidence>
<dbReference type="Pfam" id="PF15269">
    <property type="entry name" value="zf-C2H2_7"/>
    <property type="match status" value="1"/>
</dbReference>
<dbReference type="OMA" id="PSAYDHY"/>
<gene>
    <name evidence="13" type="primary">znf750</name>
</gene>
<dbReference type="GO" id="GO:0008270">
    <property type="term" value="F:zinc ion binding"/>
    <property type="evidence" value="ECO:0007669"/>
    <property type="project" value="UniProtKB-KW"/>
</dbReference>
<dbReference type="Ensembl" id="ENSTRUT00000028692.3">
    <property type="protein sequence ID" value="ENSTRUP00000028577.3"/>
    <property type="gene ID" value="ENSTRUG00000011320.3"/>
</dbReference>
<dbReference type="PANTHER" id="PTHR14678:SF1">
    <property type="entry name" value="ZINC FINGER PROTEIN 750"/>
    <property type="match status" value="1"/>
</dbReference>
<evidence type="ECO:0000259" key="12">
    <source>
        <dbReference type="Pfam" id="PF15269"/>
    </source>
</evidence>
<evidence type="ECO:0000256" key="11">
    <source>
        <dbReference type="SAM" id="MobiDB-lite"/>
    </source>
</evidence>
<name>H2TV68_TAKRU</name>
<dbReference type="GO" id="GO:0030154">
    <property type="term" value="P:cell differentiation"/>
    <property type="evidence" value="ECO:0007669"/>
    <property type="project" value="UniProtKB-KW"/>
</dbReference>
<dbReference type="GO" id="GO:0005634">
    <property type="term" value="C:nucleus"/>
    <property type="evidence" value="ECO:0007669"/>
    <property type="project" value="UniProtKB-SubCell"/>
</dbReference>
<reference evidence="13" key="3">
    <citation type="submission" date="2025-09" db="UniProtKB">
        <authorList>
            <consortium name="Ensembl"/>
        </authorList>
    </citation>
    <scope>IDENTIFICATION</scope>
</reference>
<evidence type="ECO:0000256" key="8">
    <source>
        <dbReference type="ARBA" id="ARBA00023163"/>
    </source>
</evidence>
<feature type="region of interest" description="Disordered" evidence="11">
    <location>
        <begin position="506"/>
        <end position="565"/>
    </location>
</feature>
<feature type="compositionally biased region" description="Basic and acidic residues" evidence="11">
    <location>
        <begin position="128"/>
        <end position="137"/>
    </location>
</feature>
<evidence type="ECO:0000256" key="4">
    <source>
        <dbReference type="ARBA" id="ARBA00022782"/>
    </source>
</evidence>
<protein>
    <recommendedName>
        <fullName evidence="10">Zinc finger protein 750</fullName>
    </recommendedName>
</protein>
<keyword evidence="9" id="KW-0539">Nucleus</keyword>
<feature type="compositionally biased region" description="Basic and acidic residues" evidence="11">
    <location>
        <begin position="304"/>
        <end position="329"/>
    </location>
</feature>
<dbReference type="InParanoid" id="H2TV68"/>
<keyword evidence="3" id="KW-0863">Zinc-finger</keyword>
<feature type="compositionally biased region" description="Basic and acidic residues" evidence="11">
    <location>
        <begin position="66"/>
        <end position="79"/>
    </location>
</feature>
<dbReference type="GO" id="GO:0008544">
    <property type="term" value="P:epidermis development"/>
    <property type="evidence" value="ECO:0007669"/>
    <property type="project" value="TreeGrafter"/>
</dbReference>
<feature type="region of interest" description="Disordered" evidence="11">
    <location>
        <begin position="151"/>
        <end position="187"/>
    </location>
</feature>
<keyword evidence="5" id="KW-0862">Zinc</keyword>
<dbReference type="InterPro" id="IPR039363">
    <property type="entry name" value="ZNF750"/>
</dbReference>
<dbReference type="eggNOG" id="ENOG502QU7X">
    <property type="taxonomic scope" value="Eukaryota"/>
</dbReference>
<evidence type="ECO:0000256" key="7">
    <source>
        <dbReference type="ARBA" id="ARBA00023159"/>
    </source>
</evidence>
<feature type="region of interest" description="Disordered" evidence="11">
    <location>
        <begin position="297"/>
        <end position="479"/>
    </location>
</feature>
<evidence type="ECO:0000256" key="1">
    <source>
        <dbReference type="ARBA" id="ARBA00004123"/>
    </source>
</evidence>
<evidence type="ECO:0000256" key="5">
    <source>
        <dbReference type="ARBA" id="ARBA00022833"/>
    </source>
</evidence>
<accession>H2TV68</accession>
<dbReference type="Proteomes" id="UP000005226">
    <property type="component" value="Chromosome 5"/>
</dbReference>
<keyword evidence="8" id="KW-0804">Transcription</keyword>
<feature type="compositionally biased region" description="Basic and acidic residues" evidence="11">
    <location>
        <begin position="342"/>
        <end position="353"/>
    </location>
</feature>
<feature type="compositionally biased region" description="Polar residues" evidence="11">
    <location>
        <begin position="112"/>
        <end position="121"/>
    </location>
</feature>
<dbReference type="FunCoup" id="H2TV68">
    <property type="interactions" value="650"/>
</dbReference>
<feature type="compositionally biased region" description="Basic and acidic residues" evidence="11">
    <location>
        <begin position="405"/>
        <end position="420"/>
    </location>
</feature>
<comment type="subcellular location">
    <subcellularLocation>
        <location evidence="1">Nucleus</location>
    </subcellularLocation>
</comment>
<dbReference type="GeneTree" id="ENSGT00530000063870"/>
<evidence type="ECO:0000256" key="3">
    <source>
        <dbReference type="ARBA" id="ARBA00022771"/>
    </source>
</evidence>
<keyword evidence="7" id="KW-0010">Activator</keyword>
<sequence>MDTAQRKPKRPHYIPRPPGKPFKYQCFQCPFTCNEKSHLFNHMKYNLCKNSISLVSQKNGQTNRQAKAETKKPPLKPKECPSPPPKVQSTVGEKELSEDGNANEMAEAGCDSTVNKNSQSVTNPNTPTEKENTEDSKAIYLPRPSAFSLVTPKNDGGEGLKLHSQQSEDPQAPAPTNHPGFPWATPPSSLKPFSPPAISEYPSYLVPDRAICPPYYLAGNYYANEPNSSFQPEFVAPHRPQTSIFPTYPYRYFPLQPGPPLHYTLYRPYELQMPLTGPRYLPFDLYGPAFGPKDYEGQYMHSHSTHDSHKAFAQEKSEQSTEKETRLSPREGCSALGSPDRPSQEHIVQKDTEDSVNTKVSETTTGDQPTAAKQDELRQTEPAESLLQLAEKSRTSPVPISDTYPDPKLEEASGDRREDLLPLNLSKRNQSGDSPDSSDGEELKKEELPLNLCLRPLGPSSVPNPLEELQDRPDVELDDPFDQRQSAALALCQLSIASTAASSCNFTAADQPSEDCRKERISSSKSKHKTKTTSLKRANSDHTKNQANKRAKTPEWRLRRRPRCC</sequence>
<dbReference type="PANTHER" id="PTHR14678">
    <property type="entry name" value="PROLINE-RICH PROTEIN 35-RELATED"/>
    <property type="match status" value="1"/>
</dbReference>
<feature type="domain" description="Zinc finger protein 750-like zinc finger" evidence="12">
    <location>
        <begin position="6"/>
        <end position="57"/>
    </location>
</feature>
<evidence type="ECO:0000313" key="13">
    <source>
        <dbReference type="Ensembl" id="ENSTRUP00000028577.3"/>
    </source>
</evidence>
<dbReference type="GO" id="GO:0000978">
    <property type="term" value="F:RNA polymerase II cis-regulatory region sequence-specific DNA binding"/>
    <property type="evidence" value="ECO:0007669"/>
    <property type="project" value="TreeGrafter"/>
</dbReference>
<keyword evidence="14" id="KW-1185">Reference proteome</keyword>
<keyword evidence="6" id="KW-0805">Transcription regulation</keyword>
<dbReference type="AlphaFoldDB" id="H2TV68"/>
<keyword evidence="2" id="KW-0479">Metal-binding</keyword>
<dbReference type="GO" id="GO:1990841">
    <property type="term" value="F:promoter-specific chromatin binding"/>
    <property type="evidence" value="ECO:0007669"/>
    <property type="project" value="TreeGrafter"/>
</dbReference>
<dbReference type="STRING" id="31033.ENSTRUP00000028577"/>
<feature type="region of interest" description="Disordered" evidence="11">
    <location>
        <begin position="58"/>
        <end position="139"/>
    </location>
</feature>
<evidence type="ECO:0000256" key="6">
    <source>
        <dbReference type="ARBA" id="ARBA00023015"/>
    </source>
</evidence>
<evidence type="ECO:0000313" key="14">
    <source>
        <dbReference type="Proteomes" id="UP000005226"/>
    </source>
</evidence>
<reference evidence="13" key="2">
    <citation type="submission" date="2025-08" db="UniProtKB">
        <authorList>
            <consortium name="Ensembl"/>
        </authorList>
    </citation>
    <scope>IDENTIFICATION</scope>
</reference>
<dbReference type="InterPro" id="IPR039064">
    <property type="entry name" value="ZNF750_Znf"/>
</dbReference>
<keyword evidence="4" id="KW-0221">Differentiation</keyword>
<reference evidence="13 14" key="1">
    <citation type="journal article" date="2011" name="Genome Biol. Evol.">
        <title>Integration of the genetic map and genome assembly of fugu facilitates insights into distinct features of genome evolution in teleosts and mammals.</title>
        <authorList>
            <person name="Kai W."/>
            <person name="Kikuchi K."/>
            <person name="Tohari S."/>
            <person name="Chew A.K."/>
            <person name="Tay A."/>
            <person name="Fujiwara A."/>
            <person name="Hosoya S."/>
            <person name="Suetake H."/>
            <person name="Naruse K."/>
            <person name="Brenner S."/>
            <person name="Suzuki Y."/>
            <person name="Venkatesh B."/>
        </authorList>
    </citation>
    <scope>NUCLEOTIDE SEQUENCE [LARGE SCALE GENOMIC DNA]</scope>
</reference>
<evidence type="ECO:0000256" key="9">
    <source>
        <dbReference type="ARBA" id="ARBA00023242"/>
    </source>
</evidence>
<dbReference type="GO" id="GO:0001228">
    <property type="term" value="F:DNA-binding transcription activator activity, RNA polymerase II-specific"/>
    <property type="evidence" value="ECO:0007669"/>
    <property type="project" value="TreeGrafter"/>
</dbReference>